<evidence type="ECO:0000313" key="4">
    <source>
        <dbReference type="Proteomes" id="UP000041254"/>
    </source>
</evidence>
<dbReference type="AlphaFoldDB" id="A0A0G4EK33"/>
<dbReference type="EMBL" id="CDMY01000248">
    <property type="protein sequence ID" value="CEL96875.1"/>
    <property type="molecule type" value="Genomic_DNA"/>
</dbReference>
<keyword evidence="4" id="KW-1185">Reference proteome</keyword>
<accession>A0A0G4EK33</accession>
<feature type="region of interest" description="Disordered" evidence="2">
    <location>
        <begin position="677"/>
        <end position="754"/>
    </location>
</feature>
<feature type="compositionally biased region" description="Polar residues" evidence="2">
    <location>
        <begin position="343"/>
        <end position="356"/>
    </location>
</feature>
<feature type="coiled-coil region" evidence="1">
    <location>
        <begin position="55"/>
        <end position="96"/>
    </location>
</feature>
<feature type="region of interest" description="Disordered" evidence="2">
    <location>
        <begin position="510"/>
        <end position="553"/>
    </location>
</feature>
<feature type="region of interest" description="Disordered" evidence="2">
    <location>
        <begin position="766"/>
        <end position="843"/>
    </location>
</feature>
<feature type="region of interest" description="Disordered" evidence="2">
    <location>
        <begin position="1"/>
        <end position="27"/>
    </location>
</feature>
<protein>
    <submittedName>
        <fullName evidence="3">Uncharacterized protein</fullName>
    </submittedName>
</protein>
<organism evidence="3 4">
    <name type="scientific">Vitrella brassicaformis (strain CCMP3155)</name>
    <dbReference type="NCBI Taxonomy" id="1169540"/>
    <lineage>
        <taxon>Eukaryota</taxon>
        <taxon>Sar</taxon>
        <taxon>Alveolata</taxon>
        <taxon>Colpodellida</taxon>
        <taxon>Vitrellaceae</taxon>
        <taxon>Vitrella</taxon>
    </lineage>
</organism>
<feature type="compositionally biased region" description="Basic and acidic residues" evidence="2">
    <location>
        <begin position="530"/>
        <end position="546"/>
    </location>
</feature>
<feature type="region of interest" description="Disordered" evidence="2">
    <location>
        <begin position="128"/>
        <end position="190"/>
    </location>
</feature>
<evidence type="ECO:0000256" key="1">
    <source>
        <dbReference type="SAM" id="Coils"/>
    </source>
</evidence>
<dbReference type="Proteomes" id="UP000041254">
    <property type="component" value="Unassembled WGS sequence"/>
</dbReference>
<dbReference type="VEuPathDB" id="CryptoDB:Vbra_12078"/>
<gene>
    <name evidence="3" type="ORF">Vbra_12078</name>
</gene>
<feature type="compositionally biased region" description="Basic and acidic residues" evidence="2">
    <location>
        <begin position="165"/>
        <end position="190"/>
    </location>
</feature>
<feature type="compositionally biased region" description="Low complexity" evidence="2">
    <location>
        <begin position="259"/>
        <end position="272"/>
    </location>
</feature>
<evidence type="ECO:0000313" key="3">
    <source>
        <dbReference type="EMBL" id="CEL96875.1"/>
    </source>
</evidence>
<feature type="compositionally biased region" description="Low complexity" evidence="2">
    <location>
        <begin position="713"/>
        <end position="727"/>
    </location>
</feature>
<feature type="region of interest" description="Disordered" evidence="2">
    <location>
        <begin position="222"/>
        <end position="437"/>
    </location>
</feature>
<proteinExistence type="predicted"/>
<feature type="compositionally biased region" description="Basic and acidic residues" evidence="2">
    <location>
        <begin position="820"/>
        <end position="843"/>
    </location>
</feature>
<dbReference type="InParanoid" id="A0A0G4EK33"/>
<feature type="compositionally biased region" description="Polar residues" evidence="2">
    <location>
        <begin position="728"/>
        <end position="754"/>
    </location>
</feature>
<feature type="compositionally biased region" description="Low complexity" evidence="2">
    <location>
        <begin position="380"/>
        <end position="391"/>
    </location>
</feature>
<keyword evidence="1" id="KW-0175">Coiled coil</keyword>
<reference evidence="3 4" key="1">
    <citation type="submission" date="2014-11" db="EMBL/GenBank/DDBJ databases">
        <authorList>
            <person name="Zhu J."/>
            <person name="Qi W."/>
            <person name="Song R."/>
        </authorList>
    </citation>
    <scope>NUCLEOTIDE SEQUENCE [LARGE SCALE GENOMIC DNA]</scope>
</reference>
<sequence length="843" mass="91134">MSDGAAVREAWGEGRGGDGGSPKGANGIWQSPQCPILQQAVVKLTEDLRLCRHELGCSKREVQAITRQLRDAEHQIKELKARLVEERERSSALERASTRRTTSYRRLPSDLLDKAGGPVLADRVSSHPCPTSMDAPPYVGGNGLQVRALGGHPDRPPRVGGHRATPREGRRGGGEGEGDDRNRLHSLLSEHYDKDTLEKLMMERETAEDVRQTIQALERMHQTTTTTTHEPDGSIISLRPQYDNPFSVHPPHLPPKPPKTQIQTQQQQQQHQHGTRTSLPQSPPVDQDEEDAHPPPVIPFRPRESVNGATGVGGSVLAEGSVGNGMVVPPSNIPRKVPKGGVNQMSTIRRNGSPTSAIPPCKRATATTARPLKGIPGQPQPHQQQQQQQQQTNGAAAGAPSILSEQHPPVTVTAKADSAIAGSRTPPFVPMSMHPNKRDMERGTRPAIFYSPGGKVLQPHGQSAELGPKERGPLANLVLPPSVFPPDQTSNGEVTDVAPAQRVDLSKALTERDTHTQAQPQQLSPVKEGATIRESKTAKKEREGWRGRPASSRDVLEGARVGVGVGVGVGGGDSRLSGVATTAEETGAGVGVGGVAGVCERAHVDYNVIEPHERGVEQRYVSTQHETLEPRNPPLHDKERVKKICDSVDWHVQAQSFLMKNRYSVVWKAAQQQRAMGHSALPPTAESHQPARASEVLGGSPHTGPMQGPFPPFFQLQQSLSSQMPLPKTTSVAAGQTTLGSSPNRPHPSQSHINRSPVLTASRQHVFNLPPFPPSARPRTPPFFPGTSAARQSHSPPPAPSTRHRGDKQGRTQVVTLSLSERENDLPKSESFHVKMRSSEGER</sequence>
<name>A0A0G4EK33_VITBC</name>
<evidence type="ECO:0000256" key="2">
    <source>
        <dbReference type="SAM" id="MobiDB-lite"/>
    </source>
</evidence>
<feature type="compositionally biased region" description="Pro residues" evidence="2">
    <location>
        <begin position="770"/>
        <end position="784"/>
    </location>
</feature>